<dbReference type="Proteomes" id="UP000000305">
    <property type="component" value="Unassembled WGS sequence"/>
</dbReference>
<feature type="domain" description="DEAD-box RNA helicase Q" evidence="15">
    <location>
        <begin position="5"/>
        <end position="33"/>
    </location>
</feature>
<dbReference type="GO" id="GO:0003724">
    <property type="term" value="F:RNA helicase activity"/>
    <property type="evidence" value="ECO:0007669"/>
    <property type="project" value="UniProtKB-EC"/>
</dbReference>
<dbReference type="Pfam" id="PF23681">
    <property type="entry name" value="CTT_SPB4"/>
    <property type="match status" value="1"/>
</dbReference>
<accession>E9GFC7</accession>
<protein>
    <recommendedName>
        <fullName evidence="11">ATP-dependent RNA helicase</fullName>
        <ecNumber evidence="11">3.6.4.13</ecNumber>
    </recommendedName>
</protein>
<dbReference type="GO" id="GO:0005524">
    <property type="term" value="F:ATP binding"/>
    <property type="evidence" value="ECO:0007669"/>
    <property type="project" value="UniProtKB-UniRule"/>
</dbReference>
<dbReference type="AlphaFoldDB" id="E9GFC7"/>
<feature type="domain" description="Helicase C-terminal" evidence="14">
    <location>
        <begin position="237"/>
        <end position="405"/>
    </location>
</feature>
<feature type="region of interest" description="Disordered" evidence="12">
    <location>
        <begin position="575"/>
        <end position="594"/>
    </location>
</feature>
<evidence type="ECO:0000256" key="12">
    <source>
        <dbReference type="SAM" id="MobiDB-lite"/>
    </source>
</evidence>
<keyword evidence="3 10" id="KW-0347">Helicase</keyword>
<evidence type="ECO:0000313" key="17">
    <source>
        <dbReference type="Proteomes" id="UP000000305"/>
    </source>
</evidence>
<gene>
    <name evidence="16" type="ORF">DAPPUDRAFT_195959</name>
</gene>
<dbReference type="Pfam" id="PF13959">
    <property type="entry name" value="CTE_SPB4"/>
    <property type="match status" value="1"/>
</dbReference>
<dbReference type="STRING" id="6669.E9GFC7"/>
<dbReference type="SMART" id="SM00490">
    <property type="entry name" value="HELICc"/>
    <property type="match status" value="1"/>
</dbReference>
<dbReference type="PROSITE" id="PS51195">
    <property type="entry name" value="Q_MOTIF"/>
    <property type="match status" value="1"/>
</dbReference>
<dbReference type="CDD" id="cd17960">
    <property type="entry name" value="DEADc_DDX55"/>
    <property type="match status" value="1"/>
</dbReference>
<keyword evidence="2 10" id="KW-0378">Hydrolase</keyword>
<feature type="domain" description="Helicase ATP-binding" evidence="13">
    <location>
        <begin position="36"/>
        <end position="220"/>
    </location>
</feature>
<evidence type="ECO:0000259" key="13">
    <source>
        <dbReference type="PROSITE" id="PS51192"/>
    </source>
</evidence>
<comment type="similarity">
    <text evidence="7">Belongs to the DEAD box helicase family. DDX55/SPB4 subfamily.</text>
</comment>
<dbReference type="GO" id="GO:0003723">
    <property type="term" value="F:RNA binding"/>
    <property type="evidence" value="ECO:0007669"/>
    <property type="project" value="UniProtKB-UniRule"/>
</dbReference>
<dbReference type="CDD" id="cd18787">
    <property type="entry name" value="SF2_C_DEAD"/>
    <property type="match status" value="1"/>
</dbReference>
<dbReference type="PhylomeDB" id="E9GFC7"/>
<dbReference type="EMBL" id="GL732542">
    <property type="protein sequence ID" value="EFX81616.1"/>
    <property type="molecule type" value="Genomic_DNA"/>
</dbReference>
<comment type="catalytic activity">
    <reaction evidence="8 11">
        <text>ATP + H2O = ADP + phosphate + H(+)</text>
        <dbReference type="Rhea" id="RHEA:13065"/>
        <dbReference type="ChEBI" id="CHEBI:15377"/>
        <dbReference type="ChEBI" id="CHEBI:15378"/>
        <dbReference type="ChEBI" id="CHEBI:30616"/>
        <dbReference type="ChEBI" id="CHEBI:43474"/>
        <dbReference type="ChEBI" id="CHEBI:456216"/>
        <dbReference type="EC" id="3.6.4.13"/>
    </reaction>
</comment>
<organism evidence="16 17">
    <name type="scientific">Daphnia pulex</name>
    <name type="common">Water flea</name>
    <dbReference type="NCBI Taxonomy" id="6669"/>
    <lineage>
        <taxon>Eukaryota</taxon>
        <taxon>Metazoa</taxon>
        <taxon>Ecdysozoa</taxon>
        <taxon>Arthropoda</taxon>
        <taxon>Crustacea</taxon>
        <taxon>Branchiopoda</taxon>
        <taxon>Diplostraca</taxon>
        <taxon>Cladocera</taxon>
        <taxon>Anomopoda</taxon>
        <taxon>Daphniidae</taxon>
        <taxon>Daphnia</taxon>
    </lineage>
</organism>
<evidence type="ECO:0000256" key="11">
    <source>
        <dbReference type="RuleBase" id="RU365068"/>
    </source>
</evidence>
<evidence type="ECO:0000259" key="14">
    <source>
        <dbReference type="PROSITE" id="PS51194"/>
    </source>
</evidence>
<dbReference type="InParanoid" id="E9GFC7"/>
<evidence type="ECO:0000259" key="15">
    <source>
        <dbReference type="PROSITE" id="PS51195"/>
    </source>
</evidence>
<dbReference type="InterPro" id="IPR000629">
    <property type="entry name" value="RNA-helicase_DEAD-box_CS"/>
</dbReference>
<keyword evidence="1 10" id="KW-0547">Nucleotide-binding</keyword>
<dbReference type="Pfam" id="PF00270">
    <property type="entry name" value="DEAD"/>
    <property type="match status" value="1"/>
</dbReference>
<evidence type="ECO:0000313" key="16">
    <source>
        <dbReference type="EMBL" id="EFX81616.1"/>
    </source>
</evidence>
<evidence type="ECO:0000256" key="9">
    <source>
        <dbReference type="PROSITE-ProRule" id="PRU00552"/>
    </source>
</evidence>
<dbReference type="InterPro" id="IPR001650">
    <property type="entry name" value="Helicase_C-like"/>
</dbReference>
<dbReference type="GO" id="GO:0005730">
    <property type="term" value="C:nucleolus"/>
    <property type="evidence" value="ECO:0000318"/>
    <property type="project" value="GO_Central"/>
</dbReference>
<comment type="domain">
    <text evidence="11">The Q motif is unique to and characteristic of the DEAD box family of RNA helicases and controls ATP binding and hydrolysis.</text>
</comment>
<evidence type="ECO:0000256" key="7">
    <source>
        <dbReference type="ARBA" id="ARBA00038002"/>
    </source>
</evidence>
<dbReference type="PROSITE" id="PS51194">
    <property type="entry name" value="HELICASE_CTER"/>
    <property type="match status" value="1"/>
</dbReference>
<dbReference type="InterPro" id="IPR025313">
    <property type="entry name" value="SPB4-like_CTE"/>
</dbReference>
<evidence type="ECO:0000256" key="10">
    <source>
        <dbReference type="RuleBase" id="RU000492"/>
    </source>
</evidence>
<dbReference type="PROSITE" id="PS51192">
    <property type="entry name" value="HELICASE_ATP_BIND_1"/>
    <property type="match status" value="1"/>
</dbReference>
<dbReference type="InterPro" id="IPR014001">
    <property type="entry name" value="Helicase_ATP-bd"/>
</dbReference>
<feature type="region of interest" description="Disordered" evidence="12">
    <location>
        <begin position="507"/>
        <end position="551"/>
    </location>
</feature>
<dbReference type="EC" id="3.6.4.13" evidence="11"/>
<feature type="compositionally biased region" description="Basic residues" evidence="12">
    <location>
        <begin position="527"/>
        <end position="546"/>
    </location>
</feature>
<dbReference type="SMART" id="SM00487">
    <property type="entry name" value="DEXDc"/>
    <property type="match status" value="1"/>
</dbReference>
<evidence type="ECO:0000256" key="8">
    <source>
        <dbReference type="ARBA" id="ARBA00047984"/>
    </source>
</evidence>
<dbReference type="Pfam" id="PF00271">
    <property type="entry name" value="Helicase_C"/>
    <property type="match status" value="1"/>
</dbReference>
<keyword evidence="6" id="KW-0175">Coiled coil</keyword>
<dbReference type="HOGENOM" id="CLU_003041_26_4_1"/>
<dbReference type="GO" id="GO:0016887">
    <property type="term" value="F:ATP hydrolysis activity"/>
    <property type="evidence" value="ECO:0007669"/>
    <property type="project" value="RHEA"/>
</dbReference>
<sequence length="594" mass="67092">MKTEWNELGVKLSEPIIQTLKDLNFIKTTPVQAACIPLLLQKKDVCAEAVTGSGKTLAFIIPILEILLARSAPLKKHEIGALIISPTRELASQIDEVLTKFLINLPQFTHLQMIGGAHTVVQDIRDFTSHGAHIIITTPGRFMDLLIRQGDHINLAGGLKSLEILILDEADRLLDLGFHATLNTILGFLPKQRRTGLFSATQTREVESLARAGLRNPVAVTVKEKNLNNDGSRTPASLANYYMVVEGDQKLAVLITLMKTKAPGKFMVFMSTCAAVEYFSLILKHFLPSVTVMSIHGKLKTTRFKIFDKFRSLKTTGLLVCTDVMARGIDIADIDWVFQFDAPSCASDFVHRCGRTARIGNRGTALAFLQPNEEPYVHFIDINQKVKLTHMELPDDLPDNLAEIRQMQQNDRAMMDKATRAFVSYIHSYVKHECSVLLRVKDLDFGRLAVGFGLLTLPKMPELKNRKTDFFQPVSIDLNLITYKDKAREKIRQEKLAIYRETGVWPSSKANSGPMKKNESWSEKKAQKCRKKEKKKLRVEQKKRKRAAVDEDEWNELARDARLLKKLKKRKISEKSFEKQFNNKTEAAAPAEEA</sequence>
<feature type="short sequence motif" description="Q motif" evidence="9">
    <location>
        <begin position="5"/>
        <end position="33"/>
    </location>
</feature>
<evidence type="ECO:0000256" key="2">
    <source>
        <dbReference type="ARBA" id="ARBA00022801"/>
    </source>
</evidence>
<evidence type="ECO:0000256" key="6">
    <source>
        <dbReference type="ARBA" id="ARBA00023054"/>
    </source>
</evidence>
<feature type="compositionally biased region" description="Basic and acidic residues" evidence="12">
    <location>
        <begin position="516"/>
        <end position="526"/>
    </location>
</feature>
<dbReference type="PROSITE" id="PS00039">
    <property type="entry name" value="DEAD_ATP_HELICASE"/>
    <property type="match status" value="1"/>
</dbReference>
<name>E9GFC7_DAPPU</name>
<dbReference type="InterPro" id="IPR014014">
    <property type="entry name" value="RNA_helicase_DEAD_Q_motif"/>
</dbReference>
<dbReference type="FunCoup" id="E9GFC7">
    <property type="interactions" value="2336"/>
</dbReference>
<evidence type="ECO:0000256" key="5">
    <source>
        <dbReference type="ARBA" id="ARBA00022884"/>
    </source>
</evidence>
<evidence type="ECO:0000256" key="4">
    <source>
        <dbReference type="ARBA" id="ARBA00022840"/>
    </source>
</evidence>
<dbReference type="KEGG" id="dpx:DAPPUDRAFT_195959"/>
<dbReference type="FunFam" id="3.40.50.300:FF:000877">
    <property type="entry name" value="RNA helicase"/>
    <property type="match status" value="1"/>
</dbReference>
<dbReference type="SUPFAM" id="SSF52540">
    <property type="entry name" value="P-loop containing nucleoside triphosphate hydrolases"/>
    <property type="match status" value="2"/>
</dbReference>
<keyword evidence="5 11" id="KW-0694">RNA-binding</keyword>
<dbReference type="InterPro" id="IPR056330">
    <property type="entry name" value="CTT_SPB4"/>
</dbReference>
<dbReference type="eggNOG" id="KOG0345">
    <property type="taxonomic scope" value="Eukaryota"/>
</dbReference>
<dbReference type="InterPro" id="IPR027417">
    <property type="entry name" value="P-loop_NTPase"/>
</dbReference>
<dbReference type="SMART" id="SM01178">
    <property type="entry name" value="DUF4217"/>
    <property type="match status" value="1"/>
</dbReference>
<comment type="function">
    <text evidence="11">RNA helicase.</text>
</comment>
<dbReference type="InterPro" id="IPR011545">
    <property type="entry name" value="DEAD/DEAH_box_helicase_dom"/>
</dbReference>
<keyword evidence="17" id="KW-1185">Reference proteome</keyword>
<dbReference type="Gene3D" id="3.40.50.300">
    <property type="entry name" value="P-loop containing nucleotide triphosphate hydrolases"/>
    <property type="match status" value="2"/>
</dbReference>
<evidence type="ECO:0000256" key="1">
    <source>
        <dbReference type="ARBA" id="ARBA00022741"/>
    </source>
</evidence>
<evidence type="ECO:0000256" key="3">
    <source>
        <dbReference type="ARBA" id="ARBA00022806"/>
    </source>
</evidence>
<proteinExistence type="inferred from homology"/>
<dbReference type="OrthoDB" id="7396459at2759"/>
<reference evidence="16 17" key="1">
    <citation type="journal article" date="2011" name="Science">
        <title>The ecoresponsive genome of Daphnia pulex.</title>
        <authorList>
            <person name="Colbourne J.K."/>
            <person name="Pfrender M.E."/>
            <person name="Gilbert D."/>
            <person name="Thomas W.K."/>
            <person name="Tucker A."/>
            <person name="Oakley T.H."/>
            <person name="Tokishita S."/>
            <person name="Aerts A."/>
            <person name="Arnold G.J."/>
            <person name="Basu M.K."/>
            <person name="Bauer D.J."/>
            <person name="Caceres C.E."/>
            <person name="Carmel L."/>
            <person name="Casola C."/>
            <person name="Choi J.H."/>
            <person name="Detter J.C."/>
            <person name="Dong Q."/>
            <person name="Dusheyko S."/>
            <person name="Eads B.D."/>
            <person name="Frohlich T."/>
            <person name="Geiler-Samerotte K.A."/>
            <person name="Gerlach D."/>
            <person name="Hatcher P."/>
            <person name="Jogdeo S."/>
            <person name="Krijgsveld J."/>
            <person name="Kriventseva E.V."/>
            <person name="Kultz D."/>
            <person name="Laforsch C."/>
            <person name="Lindquist E."/>
            <person name="Lopez J."/>
            <person name="Manak J.R."/>
            <person name="Muller J."/>
            <person name="Pangilinan J."/>
            <person name="Patwardhan R.P."/>
            <person name="Pitluck S."/>
            <person name="Pritham E.J."/>
            <person name="Rechtsteiner A."/>
            <person name="Rho M."/>
            <person name="Rogozin I.B."/>
            <person name="Sakarya O."/>
            <person name="Salamov A."/>
            <person name="Schaack S."/>
            <person name="Shapiro H."/>
            <person name="Shiga Y."/>
            <person name="Skalitzky C."/>
            <person name="Smith Z."/>
            <person name="Souvorov A."/>
            <person name="Sung W."/>
            <person name="Tang Z."/>
            <person name="Tsuchiya D."/>
            <person name="Tu H."/>
            <person name="Vos H."/>
            <person name="Wang M."/>
            <person name="Wolf Y.I."/>
            <person name="Yamagata H."/>
            <person name="Yamada T."/>
            <person name="Ye Y."/>
            <person name="Shaw J.R."/>
            <person name="Andrews J."/>
            <person name="Crease T.J."/>
            <person name="Tang H."/>
            <person name="Lucas S.M."/>
            <person name="Robertson H.M."/>
            <person name="Bork P."/>
            <person name="Koonin E.V."/>
            <person name="Zdobnov E.M."/>
            <person name="Grigoriev I.V."/>
            <person name="Lynch M."/>
            <person name="Boore J.L."/>
        </authorList>
    </citation>
    <scope>NUCLEOTIDE SEQUENCE [LARGE SCALE GENOMIC DNA]</scope>
</reference>
<keyword evidence="4 10" id="KW-0067">ATP-binding</keyword>
<dbReference type="PANTHER" id="PTHR24031">
    <property type="entry name" value="RNA HELICASE"/>
    <property type="match status" value="1"/>
</dbReference>
<dbReference type="OMA" id="AYKEHEC"/>